<proteinExistence type="predicted"/>
<reference evidence="1 2" key="1">
    <citation type="journal article" date="2016" name="Nat. Commun.">
        <title>Thousands of microbial genomes shed light on interconnected biogeochemical processes in an aquifer system.</title>
        <authorList>
            <person name="Anantharaman K."/>
            <person name="Brown C.T."/>
            <person name="Hug L.A."/>
            <person name="Sharon I."/>
            <person name="Castelle C.J."/>
            <person name="Probst A.J."/>
            <person name="Thomas B.C."/>
            <person name="Singh A."/>
            <person name="Wilkins M.J."/>
            <person name="Karaoz U."/>
            <person name="Brodie E.L."/>
            <person name="Williams K.H."/>
            <person name="Hubbard S.S."/>
            <person name="Banfield J.F."/>
        </authorList>
    </citation>
    <scope>NUCLEOTIDE SEQUENCE [LARGE SCALE GENOMIC DNA]</scope>
</reference>
<evidence type="ECO:0000313" key="1">
    <source>
        <dbReference type="EMBL" id="OGK42262.1"/>
    </source>
</evidence>
<dbReference type="AlphaFoldDB" id="A0A1F7IFY6"/>
<accession>A0A1F7IFY6</accession>
<dbReference type="Proteomes" id="UP000177698">
    <property type="component" value="Unassembled WGS sequence"/>
</dbReference>
<organism evidence="1 2">
    <name type="scientific">Candidatus Roizmanbacteria bacterium RIFCSPLOWO2_01_FULL_37_12</name>
    <dbReference type="NCBI Taxonomy" id="1802056"/>
    <lineage>
        <taxon>Bacteria</taxon>
        <taxon>Candidatus Roizmaniibacteriota</taxon>
    </lineage>
</organism>
<comment type="caution">
    <text evidence="1">The sequence shown here is derived from an EMBL/GenBank/DDBJ whole genome shotgun (WGS) entry which is preliminary data.</text>
</comment>
<evidence type="ECO:0000313" key="2">
    <source>
        <dbReference type="Proteomes" id="UP000177698"/>
    </source>
</evidence>
<evidence type="ECO:0008006" key="3">
    <source>
        <dbReference type="Google" id="ProtNLM"/>
    </source>
</evidence>
<sequence length="142" mass="16268">MNNHKKPSRFGLGVLIGTVLGGLAAFFLSPNSGKDNREAVLKKITELKKQIEKMELDEKVKEVWGEVTEDAKKTFTRAKKNLLKKLDEIADKWEDFDSAKYMKMVENSVEEAKEGTKDTAEKLMKLKELFVRDFHKVFSDKA</sequence>
<gene>
    <name evidence="1" type="ORF">A2954_04605</name>
</gene>
<dbReference type="Pfam" id="PF12732">
    <property type="entry name" value="YtxH"/>
    <property type="match status" value="1"/>
</dbReference>
<name>A0A1F7IFY6_9BACT</name>
<protein>
    <recommendedName>
        <fullName evidence="3">Gas vesicle protein</fullName>
    </recommendedName>
</protein>
<dbReference type="EMBL" id="MGAG01000003">
    <property type="protein sequence ID" value="OGK42262.1"/>
    <property type="molecule type" value="Genomic_DNA"/>
</dbReference>
<dbReference type="InterPro" id="IPR024623">
    <property type="entry name" value="YtxH"/>
</dbReference>